<accession>A0ABX2G3L6</accession>
<sequence>MAARWTAWLVWAALAGSLVFWGLRLGVRPAGLPPQVQTVATEQAVRGDVLRMLGSVPAAGTPAPAAPAAASRFKLVGAIVEAGGTGWAMLAVDDRPARVVRVGARVDGDWVLQSISAQQVAIGPAGAPAQVTLDLPRLPPPATGVPGQAAAAPGGGAMPGGGLPQPGGLVVPQPAPVPQVQVPVEGMVSVQPPIVQAPPDGAGTVSGGAPTGQPDPGAVR</sequence>
<organism evidence="2 3">
    <name type="scientific">Sphaerotilus uruguayifluvii</name>
    <dbReference type="NCBI Taxonomy" id="2735897"/>
    <lineage>
        <taxon>Bacteria</taxon>
        <taxon>Pseudomonadati</taxon>
        <taxon>Pseudomonadota</taxon>
        <taxon>Betaproteobacteria</taxon>
        <taxon>Burkholderiales</taxon>
        <taxon>Sphaerotilaceae</taxon>
        <taxon>Sphaerotilus</taxon>
    </lineage>
</organism>
<name>A0ABX2G3L6_9BURK</name>
<dbReference type="EMBL" id="JABSNM010000011">
    <property type="protein sequence ID" value="NRT56910.1"/>
    <property type="molecule type" value="Genomic_DNA"/>
</dbReference>
<comment type="caution">
    <text evidence="2">The sequence shown here is derived from an EMBL/GenBank/DDBJ whole genome shotgun (WGS) entry which is preliminary data.</text>
</comment>
<proteinExistence type="predicted"/>
<evidence type="ECO:0000256" key="1">
    <source>
        <dbReference type="SAM" id="MobiDB-lite"/>
    </source>
</evidence>
<reference evidence="2 3" key="1">
    <citation type="submission" date="2020-05" db="EMBL/GenBank/DDBJ databases">
        <title>Genomic Encyclopedia of Type Strains, Phase IV (KMG-V): Genome sequencing to study the core and pangenomes of soil and plant-associated prokaryotes.</title>
        <authorList>
            <person name="Whitman W."/>
        </authorList>
    </citation>
    <scope>NUCLEOTIDE SEQUENCE [LARGE SCALE GENOMIC DNA]</scope>
    <source>
        <strain evidence="2 3">C29</strain>
    </source>
</reference>
<feature type="region of interest" description="Disordered" evidence="1">
    <location>
        <begin position="142"/>
        <end position="161"/>
    </location>
</feature>
<dbReference type="Proteomes" id="UP001516061">
    <property type="component" value="Unassembled WGS sequence"/>
</dbReference>
<feature type="region of interest" description="Disordered" evidence="1">
    <location>
        <begin position="192"/>
        <end position="220"/>
    </location>
</feature>
<gene>
    <name evidence="2" type="ORF">HNQ01_002659</name>
</gene>
<evidence type="ECO:0000313" key="2">
    <source>
        <dbReference type="EMBL" id="NRT56910.1"/>
    </source>
</evidence>
<evidence type="ECO:0000313" key="3">
    <source>
        <dbReference type="Proteomes" id="UP001516061"/>
    </source>
</evidence>
<keyword evidence="3" id="KW-1185">Reference proteome</keyword>
<protein>
    <submittedName>
        <fullName evidence="2">General secretion pathway protein C</fullName>
    </submittedName>
</protein>